<dbReference type="Proteomes" id="UP000053257">
    <property type="component" value="Unassembled WGS sequence"/>
</dbReference>
<dbReference type="InterPro" id="IPR000330">
    <property type="entry name" value="SNF2_N"/>
</dbReference>
<dbReference type="SMART" id="SM00487">
    <property type="entry name" value="DEXDc"/>
    <property type="match status" value="1"/>
</dbReference>
<dbReference type="OrthoDB" id="5330228at2759"/>
<dbReference type="PROSITE" id="PS51192">
    <property type="entry name" value="HELICASE_ATP_BIND_1"/>
    <property type="match status" value="1"/>
</dbReference>
<dbReference type="GO" id="GO:0061630">
    <property type="term" value="F:ubiquitin protein ligase activity"/>
    <property type="evidence" value="ECO:0007669"/>
    <property type="project" value="TreeGrafter"/>
</dbReference>
<dbReference type="InterPro" id="IPR013083">
    <property type="entry name" value="Znf_RING/FYVE/PHD"/>
</dbReference>
<accession>A0A0C3SAC3</accession>
<evidence type="ECO:0000256" key="6">
    <source>
        <dbReference type="SAM" id="MobiDB-lite"/>
    </source>
</evidence>
<dbReference type="PANTHER" id="PTHR45865">
    <property type="entry name" value="E3 UBIQUITIN-PROTEIN LIGASE SHPRH FAMILY MEMBER"/>
    <property type="match status" value="1"/>
</dbReference>
<evidence type="ECO:0000259" key="7">
    <source>
        <dbReference type="PROSITE" id="PS50089"/>
    </source>
</evidence>
<sequence length="1415" mass="158612">MACYVLQDAGRAEMSAQFRIFALPGANDELLPFRITLSVTVSLIRPAIFEPILYTTKTATSEVEEAQRRVLNLAFPPVQRQLPINAGLDVPTLYAAIGPAPSLDPPSLEVAYQPAALVPSLLPFQRRTVAWLLSREHKMLDANEQVVARIAPAAELPLFWRVVFVAPVSGQDETWYLNDVTGEVSNIKPDDSDPPSGILAEEPGLGKTLESIALVLLNPSVGRNPTQTVWNPDARIYTKKIKTTLIVTPASLAQQWADELKLHAPSLKILVYEGWQKIKVPITENDLAAAREERAKVAKKAKARAARAALAATKAPVKGKRKGKAKARPEPELMDVDADEEPEEELVDWCTYADQFDVCITTYNVLQQDLGIARPPPDRPRRSIASYINLERSRSPLVMCEWYRVIMDEVQMVGGGKTEEMVSLIPRVSSFAVSGTPARSHVADLIHVLHFLRVGAITDTPRLWNRLLLPGYTHRLIELFSRFAVRTMKTSVRGELTIPKQTRYLVPIELGRVERHVYDQNLEKALLELGFDARGVAVAANWQVDVGTLRGWLRKLRGICTHPQVGQLQNVADKLHKPGVLKTIGEVLDSMQDQNWRNLMEDRRSKAQLLTVVAQLYQHHGKHFNRYQIALDTLLKAEKETNDLVDDVQARIDRHDEQGKRLKAEAVELSGSDEKDIRETGALAKGKAKAREDGTPNPDEDDLPRNAAGEEHRLKKRGFQQRLRDCQITLHKVCFLKGDVYHVLGNTEEETTSYEKAEQLRRVLLRSTEEAARRAMAQLAGEMGEKSLSEEELMVEVPYVGVGGIRSSALMEEVNEIIDELLNPQSALLWKWRNHLVQLLTAPLTSGDDDADGQEYARSLETQGEAESYIQVYAALLADRREIMTAERTLLAIVDVKEKKTRSTKAAAKAAQALLDDDVMVALAEVEAQPEDEVLKQTLHEERRALLEDHNSERAVRSIMVELSNIAAGITRENDPEKIIAYEAAQQLRKLIADQAKLMEQLQADLALLRKAFNERIQYFRQLQELSDTVAEAAWEGSVVDAIEQNNAQVEELEAQVKTGRARQRYLEHLANSQHDGNFDEEDESCVLCKCDFEKGYITQWCAHFHVFECMRTWLLRKEGKTCPVCRVPINPNQMQRFKIGQKPSDTLDAPAKVVNNEPAPKSKRHIEYNLISPGVLKSIESMECNGSYGSKIQTLIRHLLYLQIIEPGAKSIVFSAWADSLFIIEHALSRNSIPYVRIDQSRGKESAVNKFKSGPSIQVLLLHGQNAGLNVTCASRVFLVESVVHHAFEIQAIARIDRMGQSRPTEVFCYYAEETVERNILDLAARRGQSLYTKENAAGTLTADPITTVEKKSIDAPKKKAQRGDFVFKTDDMLAILFPHLFEDIEYLVQDVEPYHTAIDPEGAQPVAGPSRLA</sequence>
<dbReference type="PROSITE" id="PS50089">
    <property type="entry name" value="ZF_RING_2"/>
    <property type="match status" value="1"/>
</dbReference>
<dbReference type="CDD" id="cd18793">
    <property type="entry name" value="SF2_C_SNF"/>
    <property type="match status" value="1"/>
</dbReference>
<dbReference type="Pfam" id="PF00176">
    <property type="entry name" value="SNF2-rel_dom"/>
    <property type="match status" value="1"/>
</dbReference>
<keyword evidence="4" id="KW-0862">Zinc</keyword>
<dbReference type="InterPro" id="IPR014001">
    <property type="entry name" value="Helicase_ATP-bd"/>
</dbReference>
<dbReference type="PANTHER" id="PTHR45865:SF1">
    <property type="entry name" value="E3 UBIQUITIN-PROTEIN LIGASE SHPRH"/>
    <property type="match status" value="1"/>
</dbReference>
<dbReference type="GO" id="GO:0006974">
    <property type="term" value="P:DNA damage response"/>
    <property type="evidence" value="ECO:0007669"/>
    <property type="project" value="TreeGrafter"/>
</dbReference>
<evidence type="ECO:0008006" key="11">
    <source>
        <dbReference type="Google" id="ProtNLM"/>
    </source>
</evidence>
<dbReference type="InterPro" id="IPR052583">
    <property type="entry name" value="ATP-helicase/E3_Ub-Ligase"/>
</dbReference>
<feature type="domain" description="Helicase ATP-binding" evidence="8">
    <location>
        <begin position="188"/>
        <end position="455"/>
    </location>
</feature>
<dbReference type="InterPro" id="IPR059033">
    <property type="entry name" value="C144_05_dom"/>
</dbReference>
<dbReference type="InterPro" id="IPR049730">
    <property type="entry name" value="SNF2/RAD54-like_C"/>
</dbReference>
<evidence type="ECO:0000256" key="1">
    <source>
        <dbReference type="ARBA" id="ARBA00022741"/>
    </source>
</evidence>
<dbReference type="HOGENOM" id="CLU_001592_2_1_1"/>
<gene>
    <name evidence="9" type="ORF">PHLGIDRAFT_72023</name>
</gene>
<dbReference type="Pfam" id="PF26021">
    <property type="entry name" value="Ferritin_C144_05"/>
    <property type="match status" value="1"/>
</dbReference>
<keyword evidence="4" id="KW-0479">Metal-binding</keyword>
<feature type="domain" description="RING-type" evidence="7">
    <location>
        <begin position="1086"/>
        <end position="1127"/>
    </location>
</feature>
<feature type="coiled-coil region" evidence="5">
    <location>
        <begin position="985"/>
        <end position="1012"/>
    </location>
</feature>
<feature type="compositionally biased region" description="Basic and acidic residues" evidence="6">
    <location>
        <begin position="668"/>
        <end position="679"/>
    </location>
</feature>
<keyword evidence="5" id="KW-0175">Coiled coil</keyword>
<dbReference type="GO" id="GO:0008270">
    <property type="term" value="F:zinc ion binding"/>
    <property type="evidence" value="ECO:0007669"/>
    <property type="project" value="UniProtKB-KW"/>
</dbReference>
<keyword evidence="1" id="KW-0547">Nucleotide-binding</keyword>
<dbReference type="SUPFAM" id="SSF57850">
    <property type="entry name" value="RING/U-box"/>
    <property type="match status" value="1"/>
</dbReference>
<organism evidence="9 10">
    <name type="scientific">Phlebiopsis gigantea (strain 11061_1 CR5-6)</name>
    <name type="common">White-rot fungus</name>
    <name type="synonym">Peniophora gigantea</name>
    <dbReference type="NCBI Taxonomy" id="745531"/>
    <lineage>
        <taxon>Eukaryota</taxon>
        <taxon>Fungi</taxon>
        <taxon>Dikarya</taxon>
        <taxon>Basidiomycota</taxon>
        <taxon>Agaricomycotina</taxon>
        <taxon>Agaricomycetes</taxon>
        <taxon>Polyporales</taxon>
        <taxon>Phanerochaetaceae</taxon>
        <taxon>Phlebiopsis</taxon>
    </lineage>
</organism>
<keyword evidence="4" id="KW-0863">Zinc-finger</keyword>
<dbReference type="InterPro" id="IPR027417">
    <property type="entry name" value="P-loop_NTPase"/>
</dbReference>
<evidence type="ECO:0000256" key="5">
    <source>
        <dbReference type="SAM" id="Coils"/>
    </source>
</evidence>
<evidence type="ECO:0000256" key="4">
    <source>
        <dbReference type="PROSITE-ProRule" id="PRU00175"/>
    </source>
</evidence>
<dbReference type="EMBL" id="KN840508">
    <property type="protein sequence ID" value="KIP06910.1"/>
    <property type="molecule type" value="Genomic_DNA"/>
</dbReference>
<dbReference type="GO" id="GO:0000209">
    <property type="term" value="P:protein polyubiquitination"/>
    <property type="evidence" value="ECO:0007669"/>
    <property type="project" value="TreeGrafter"/>
</dbReference>
<protein>
    <recommendedName>
        <fullName evidence="11">RING-type domain-containing protein</fullName>
    </recommendedName>
</protein>
<reference evidence="9 10" key="1">
    <citation type="journal article" date="2014" name="PLoS Genet.">
        <title>Analysis of the Phlebiopsis gigantea genome, transcriptome and secretome provides insight into its pioneer colonization strategies of wood.</title>
        <authorList>
            <person name="Hori C."/>
            <person name="Ishida T."/>
            <person name="Igarashi K."/>
            <person name="Samejima M."/>
            <person name="Suzuki H."/>
            <person name="Master E."/>
            <person name="Ferreira P."/>
            <person name="Ruiz-Duenas F.J."/>
            <person name="Held B."/>
            <person name="Canessa P."/>
            <person name="Larrondo L.F."/>
            <person name="Schmoll M."/>
            <person name="Druzhinina I.S."/>
            <person name="Kubicek C.P."/>
            <person name="Gaskell J.A."/>
            <person name="Kersten P."/>
            <person name="St John F."/>
            <person name="Glasner J."/>
            <person name="Sabat G."/>
            <person name="Splinter BonDurant S."/>
            <person name="Syed K."/>
            <person name="Yadav J."/>
            <person name="Mgbeahuruike A.C."/>
            <person name="Kovalchuk A."/>
            <person name="Asiegbu F.O."/>
            <person name="Lackner G."/>
            <person name="Hoffmeister D."/>
            <person name="Rencoret J."/>
            <person name="Gutierrez A."/>
            <person name="Sun H."/>
            <person name="Lindquist E."/>
            <person name="Barry K."/>
            <person name="Riley R."/>
            <person name="Grigoriev I.V."/>
            <person name="Henrissat B."/>
            <person name="Kues U."/>
            <person name="Berka R.M."/>
            <person name="Martinez A.T."/>
            <person name="Covert S.F."/>
            <person name="Blanchette R.A."/>
            <person name="Cullen D."/>
        </authorList>
    </citation>
    <scope>NUCLEOTIDE SEQUENCE [LARGE SCALE GENOMIC DNA]</scope>
    <source>
        <strain evidence="9 10">11061_1 CR5-6</strain>
    </source>
</reference>
<dbReference type="SUPFAM" id="SSF52540">
    <property type="entry name" value="P-loop containing nucleoside triphosphate hydrolases"/>
    <property type="match status" value="2"/>
</dbReference>
<evidence type="ECO:0000259" key="8">
    <source>
        <dbReference type="PROSITE" id="PS51192"/>
    </source>
</evidence>
<dbReference type="Gene3D" id="3.40.50.10810">
    <property type="entry name" value="Tandem AAA-ATPase domain"/>
    <property type="match status" value="2"/>
</dbReference>
<dbReference type="InterPro" id="IPR001841">
    <property type="entry name" value="Znf_RING"/>
</dbReference>
<dbReference type="InterPro" id="IPR038718">
    <property type="entry name" value="SNF2-like_sf"/>
</dbReference>
<name>A0A0C3SAC3_PHLG1</name>
<dbReference type="Gene3D" id="3.40.50.300">
    <property type="entry name" value="P-loop containing nucleotide triphosphate hydrolases"/>
    <property type="match status" value="2"/>
</dbReference>
<keyword evidence="2" id="KW-0378">Hydrolase</keyword>
<keyword evidence="3" id="KW-0067">ATP-binding</keyword>
<dbReference type="GO" id="GO:0005524">
    <property type="term" value="F:ATP binding"/>
    <property type="evidence" value="ECO:0007669"/>
    <property type="project" value="InterPro"/>
</dbReference>
<evidence type="ECO:0000256" key="3">
    <source>
        <dbReference type="ARBA" id="ARBA00022840"/>
    </source>
</evidence>
<dbReference type="Gene3D" id="3.30.40.10">
    <property type="entry name" value="Zinc/RING finger domain, C3HC4 (zinc finger)"/>
    <property type="match status" value="1"/>
</dbReference>
<dbReference type="GO" id="GO:0016787">
    <property type="term" value="F:hydrolase activity"/>
    <property type="evidence" value="ECO:0007669"/>
    <property type="project" value="UniProtKB-KW"/>
</dbReference>
<evidence type="ECO:0000256" key="2">
    <source>
        <dbReference type="ARBA" id="ARBA00022801"/>
    </source>
</evidence>
<evidence type="ECO:0000313" key="10">
    <source>
        <dbReference type="Proteomes" id="UP000053257"/>
    </source>
</evidence>
<dbReference type="GO" id="GO:0005634">
    <property type="term" value="C:nucleus"/>
    <property type="evidence" value="ECO:0007669"/>
    <property type="project" value="TreeGrafter"/>
</dbReference>
<feature type="region of interest" description="Disordered" evidence="6">
    <location>
        <begin position="668"/>
        <end position="714"/>
    </location>
</feature>
<keyword evidence="10" id="KW-1185">Reference proteome</keyword>
<evidence type="ECO:0000313" key="9">
    <source>
        <dbReference type="EMBL" id="KIP06910.1"/>
    </source>
</evidence>
<dbReference type="STRING" id="745531.A0A0C3SAC3"/>
<proteinExistence type="predicted"/>